<evidence type="ECO:0000256" key="2">
    <source>
        <dbReference type="ARBA" id="ARBA00004906"/>
    </source>
</evidence>
<dbReference type="Gene3D" id="3.30.2160.10">
    <property type="entry name" value="Hect, E3 ligase catalytic domain"/>
    <property type="match status" value="1"/>
</dbReference>
<dbReference type="PANTHER" id="PTHR11254:SF67">
    <property type="entry name" value="E3 UBIQUITIN-PROTEIN LIGASE HUWE1"/>
    <property type="match status" value="1"/>
</dbReference>
<organism evidence="8 9">
    <name type="scientific">Puccinia coronata f. sp. avenae</name>
    <dbReference type="NCBI Taxonomy" id="200324"/>
    <lineage>
        <taxon>Eukaryota</taxon>
        <taxon>Fungi</taxon>
        <taxon>Dikarya</taxon>
        <taxon>Basidiomycota</taxon>
        <taxon>Pucciniomycotina</taxon>
        <taxon>Pucciniomycetes</taxon>
        <taxon>Pucciniales</taxon>
        <taxon>Pucciniaceae</taxon>
        <taxon>Puccinia</taxon>
    </lineage>
</organism>
<evidence type="ECO:0000256" key="1">
    <source>
        <dbReference type="ARBA" id="ARBA00000885"/>
    </source>
</evidence>
<evidence type="ECO:0000256" key="4">
    <source>
        <dbReference type="ARBA" id="ARBA00022679"/>
    </source>
</evidence>
<dbReference type="Pfam" id="PF00632">
    <property type="entry name" value="HECT"/>
    <property type="match status" value="1"/>
</dbReference>
<evidence type="ECO:0000256" key="5">
    <source>
        <dbReference type="ARBA" id="ARBA00022786"/>
    </source>
</evidence>
<dbReference type="GO" id="GO:0061630">
    <property type="term" value="F:ubiquitin protein ligase activity"/>
    <property type="evidence" value="ECO:0007669"/>
    <property type="project" value="UniProtKB-EC"/>
</dbReference>
<keyword evidence="9" id="KW-1185">Reference proteome</keyword>
<evidence type="ECO:0000256" key="3">
    <source>
        <dbReference type="ARBA" id="ARBA00012485"/>
    </source>
</evidence>
<dbReference type="GO" id="GO:0000209">
    <property type="term" value="P:protein polyubiquitination"/>
    <property type="evidence" value="ECO:0007669"/>
    <property type="project" value="TreeGrafter"/>
</dbReference>
<comment type="pathway">
    <text evidence="2">Protein modification; protein ubiquitination.</text>
</comment>
<dbReference type="InterPro" id="IPR050409">
    <property type="entry name" value="E3_ubiq-protein_ligase"/>
</dbReference>
<comment type="caution">
    <text evidence="6">Lacks conserved residue(s) required for the propagation of feature annotation.</text>
</comment>
<keyword evidence="5 6" id="KW-0833">Ubl conjugation pathway</keyword>
<reference evidence="8 9" key="1">
    <citation type="submission" date="2017-11" db="EMBL/GenBank/DDBJ databases">
        <title>De novo assembly and phasing of dikaryotic genomes from two isolates of Puccinia coronata f. sp. avenae, the causal agent of oat crown rust.</title>
        <authorList>
            <person name="Miller M.E."/>
            <person name="Zhang Y."/>
            <person name="Omidvar V."/>
            <person name="Sperschneider J."/>
            <person name="Schwessinger B."/>
            <person name="Raley C."/>
            <person name="Palmer J.M."/>
            <person name="Garnica D."/>
            <person name="Upadhyaya N."/>
            <person name="Rathjen J."/>
            <person name="Taylor J.M."/>
            <person name="Park R.F."/>
            <person name="Dodds P.N."/>
            <person name="Hirsch C.D."/>
            <person name="Kianian S.F."/>
            <person name="Figueroa M."/>
        </authorList>
    </citation>
    <scope>NUCLEOTIDE SEQUENCE [LARGE SCALE GENOMIC DNA]</scope>
    <source>
        <strain evidence="8">12NC29</strain>
    </source>
</reference>
<dbReference type="OrthoDB" id="8068875at2759"/>
<dbReference type="GO" id="GO:0006511">
    <property type="term" value="P:ubiquitin-dependent protein catabolic process"/>
    <property type="evidence" value="ECO:0007669"/>
    <property type="project" value="TreeGrafter"/>
</dbReference>
<gene>
    <name evidence="8" type="ORF">PCANC_27904</name>
</gene>
<evidence type="ECO:0000313" key="8">
    <source>
        <dbReference type="EMBL" id="PLW25424.1"/>
    </source>
</evidence>
<dbReference type="STRING" id="200324.A0A2N5TIU5"/>
<comment type="catalytic activity">
    <reaction evidence="1">
        <text>S-ubiquitinyl-[E2 ubiquitin-conjugating enzyme]-L-cysteine + [acceptor protein]-L-lysine = [E2 ubiquitin-conjugating enzyme]-L-cysteine + N(6)-ubiquitinyl-[acceptor protein]-L-lysine.</text>
        <dbReference type="EC" id="2.3.2.26"/>
    </reaction>
</comment>
<feature type="domain" description="HECT" evidence="7">
    <location>
        <begin position="22"/>
        <end position="75"/>
    </location>
</feature>
<dbReference type="AlphaFoldDB" id="A0A2N5TIU5"/>
<keyword evidence="4" id="KW-0808">Transferase</keyword>
<protein>
    <recommendedName>
        <fullName evidence="3">HECT-type E3 ubiquitin transferase</fullName>
        <ecNumber evidence="3">2.3.2.26</ecNumber>
    </recommendedName>
</protein>
<dbReference type="Proteomes" id="UP000235388">
    <property type="component" value="Unassembled WGS sequence"/>
</dbReference>
<dbReference type="EMBL" id="PGCJ01000618">
    <property type="protein sequence ID" value="PLW25424.1"/>
    <property type="molecule type" value="Genomic_DNA"/>
</dbReference>
<evidence type="ECO:0000313" key="9">
    <source>
        <dbReference type="Proteomes" id="UP000235388"/>
    </source>
</evidence>
<dbReference type="EC" id="2.3.2.26" evidence="3"/>
<dbReference type="InterPro" id="IPR035983">
    <property type="entry name" value="Hect_E3_ubiquitin_ligase"/>
</dbReference>
<dbReference type="PROSITE" id="PS50237">
    <property type="entry name" value="HECT"/>
    <property type="match status" value="1"/>
</dbReference>
<evidence type="ECO:0000256" key="6">
    <source>
        <dbReference type="PROSITE-ProRule" id="PRU00104"/>
    </source>
</evidence>
<dbReference type="InterPro" id="IPR000569">
    <property type="entry name" value="HECT_dom"/>
</dbReference>
<proteinExistence type="predicted"/>
<dbReference type="Gene3D" id="3.90.1750.10">
    <property type="entry name" value="Hect, E3 ligase catalytic domains"/>
    <property type="match status" value="1"/>
</dbReference>
<dbReference type="GO" id="GO:0005737">
    <property type="term" value="C:cytoplasm"/>
    <property type="evidence" value="ECO:0007669"/>
    <property type="project" value="TreeGrafter"/>
</dbReference>
<evidence type="ECO:0000259" key="7">
    <source>
        <dbReference type="PROSITE" id="PS50237"/>
    </source>
</evidence>
<accession>A0A2N5TIU5</accession>
<name>A0A2N5TIU5_9BASI</name>
<dbReference type="SUPFAM" id="SSF56204">
    <property type="entry name" value="Hect, E3 ligase catalytic domain"/>
    <property type="match status" value="1"/>
</dbReference>
<dbReference type="GO" id="GO:0005634">
    <property type="term" value="C:nucleus"/>
    <property type="evidence" value="ECO:0007669"/>
    <property type="project" value="TreeGrafter"/>
</dbReference>
<comment type="caution">
    <text evidence="8">The sequence shown here is derived from an EMBL/GenBank/DDBJ whole genome shotgun (WGS) entry which is preliminary data.</text>
</comment>
<sequence length="139" mass="15841">MPEERGETRKWLTILVKQIPGNPDHIRFFPFCGKVIGRAWYNGRVVDAYFTLAFYTHLLDILVGLNDLESVNPDVRSQPTDTRKLSLGPIFPLPPTVLKPSYLPLGSLFPPRLGSHRMIINLSNVMPLQYLIPPSRVFK</sequence>
<dbReference type="PANTHER" id="PTHR11254">
    <property type="entry name" value="HECT DOMAIN UBIQUITIN-PROTEIN LIGASE"/>
    <property type="match status" value="1"/>
</dbReference>